<dbReference type="Proteomes" id="UP000246726">
    <property type="component" value="Segment"/>
</dbReference>
<protein>
    <submittedName>
        <fullName evidence="1">Uncharacterized protein</fullName>
    </submittedName>
</protein>
<name>A0A2U8UP40_9CAUD</name>
<organism evidence="1 2">
    <name type="scientific">Microbacterium phage Paschalis</name>
    <dbReference type="NCBI Taxonomy" id="2992928"/>
    <lineage>
        <taxon>Viruses</taxon>
        <taxon>Duplodnaviria</taxon>
        <taxon>Heunggongvirae</taxon>
        <taxon>Uroviricota</taxon>
        <taxon>Caudoviricetes</taxon>
        <taxon>Hodgkinviridae</taxon>
        <taxon>Quhwahvirus</taxon>
        <taxon>Quhwahvirus paschalis</taxon>
    </lineage>
</organism>
<sequence>MSNRYYEPYSTELANDYKVDVEVVDDAIDSALTEAALEDGWAGIPDLSDKVWNRIGSDVENRVIDAAREVTEELVNA</sequence>
<dbReference type="RefSeq" id="YP_009801851.1">
    <property type="nucleotide sequence ID" value="NC_047976.1"/>
</dbReference>
<reference evidence="1 2" key="1">
    <citation type="submission" date="2018-04" db="EMBL/GenBank/DDBJ databases">
        <authorList>
            <person name="Paschalis M.I."/>
            <person name="Cheong D.K."/>
            <person name="Petit-Frere T."/>
            <person name="Stoner K.N."/>
            <person name="Veracka M."/>
            <person name="Ewers R.M."/>
            <person name="Maciver D.B."/>
            <person name="Santiago X."/>
            <person name="Nichols C.D."/>
            <person name="Scaff D.S."/>
            <person name="Osorio S.M."/>
            <person name="Mercado F.J."/>
            <person name="Tamondong K.G."/>
            <person name="Lee J."/>
            <person name="Nicholson R.L."/>
            <person name="Antonucci M.K."/>
            <person name="Anger G.K."/>
            <person name="Washington J.M."/>
            <person name="Garlena R.A."/>
            <person name="Russell D.A."/>
            <person name="Pope W.H."/>
            <person name="Jacobs-Sera D."/>
            <person name="Hendrix R.W."/>
            <person name="Hatfull G.F."/>
        </authorList>
    </citation>
    <scope>NUCLEOTIDE SEQUENCE [LARGE SCALE GENOMIC DNA]</scope>
</reference>
<evidence type="ECO:0000313" key="2">
    <source>
        <dbReference type="Proteomes" id="UP000246726"/>
    </source>
</evidence>
<dbReference type="GeneID" id="54992379"/>
<accession>A0A2U8UP40</accession>
<evidence type="ECO:0000313" key="1">
    <source>
        <dbReference type="EMBL" id="AWN05497.1"/>
    </source>
</evidence>
<proteinExistence type="predicted"/>
<gene>
    <name evidence="1" type="primary">4</name>
    <name evidence="1" type="ORF">SEA_PASCHALIS_4</name>
</gene>
<dbReference type="EMBL" id="MH155873">
    <property type="protein sequence ID" value="AWN05497.1"/>
    <property type="molecule type" value="Genomic_DNA"/>
</dbReference>
<keyword evidence="2" id="KW-1185">Reference proteome</keyword>